<accession>A0A174T029</accession>
<name>A0A174T029_9FIRM</name>
<dbReference type="AlphaFoldDB" id="A0A174T029"/>
<dbReference type="Gene3D" id="1.10.10.10">
    <property type="entry name" value="Winged helix-like DNA-binding domain superfamily/Winged helix DNA-binding domain"/>
    <property type="match status" value="1"/>
</dbReference>
<organism evidence="1 2">
    <name type="scientific">Anaerotruncus colihominis</name>
    <dbReference type="NCBI Taxonomy" id="169435"/>
    <lineage>
        <taxon>Bacteria</taxon>
        <taxon>Bacillati</taxon>
        <taxon>Bacillota</taxon>
        <taxon>Clostridia</taxon>
        <taxon>Eubacteriales</taxon>
        <taxon>Oscillospiraceae</taxon>
        <taxon>Anaerotruncus</taxon>
    </lineage>
</organism>
<evidence type="ECO:0000313" key="1">
    <source>
        <dbReference type="EMBL" id="CUQ03333.1"/>
    </source>
</evidence>
<gene>
    <name evidence="1" type="ORF">ERS852551_02832</name>
</gene>
<sequence length="263" mass="30187">MSRKQQAPLTPEQQAFAAEHHSVIYSFLRQRRLTDDYCYDIVVFGYIQAVRRYNEDEALQQYAFSTIAFNAMATALGNERRRERRQLHPLSLDYEDENGRKLYDFVPAPEFLPGLEEDGIMAEQYAVLLDVLTERQRTILSLKAAGYTASEIAGMLGYNTAKAVDNAAYRARRVIRNAETARSERLKAKVDKRLGWNTPPDSFRAAEEYARRKLAILKSRNLGAAGYGEEYLVELTADTLRERQFSRRTIKTHEVRLYTAASV</sequence>
<proteinExistence type="predicted"/>
<protein>
    <submittedName>
        <fullName evidence="1">RNA polymerase factor sigma-70</fullName>
    </submittedName>
</protein>
<dbReference type="SUPFAM" id="SSF88659">
    <property type="entry name" value="Sigma3 and sigma4 domains of RNA polymerase sigma factors"/>
    <property type="match status" value="1"/>
</dbReference>
<reference evidence="1 2" key="1">
    <citation type="submission" date="2015-09" db="EMBL/GenBank/DDBJ databases">
        <authorList>
            <consortium name="Pathogen Informatics"/>
        </authorList>
    </citation>
    <scope>NUCLEOTIDE SEQUENCE [LARGE SCALE GENOMIC DNA]</scope>
    <source>
        <strain evidence="1 2">2789STDY5834939</strain>
    </source>
</reference>
<evidence type="ECO:0000313" key="2">
    <source>
        <dbReference type="Proteomes" id="UP000095765"/>
    </source>
</evidence>
<dbReference type="OrthoDB" id="2040527at2"/>
<dbReference type="RefSeq" id="WP_055245736.1">
    <property type="nucleotide sequence ID" value="NZ_CZBE01000022.1"/>
</dbReference>
<dbReference type="InterPro" id="IPR013324">
    <property type="entry name" value="RNA_pol_sigma_r3/r4-like"/>
</dbReference>
<dbReference type="EMBL" id="CZBE01000022">
    <property type="protein sequence ID" value="CUQ03333.1"/>
    <property type="molecule type" value="Genomic_DNA"/>
</dbReference>
<dbReference type="Proteomes" id="UP000095765">
    <property type="component" value="Unassembled WGS sequence"/>
</dbReference>
<dbReference type="InterPro" id="IPR036388">
    <property type="entry name" value="WH-like_DNA-bd_sf"/>
</dbReference>